<name>A0A7S6NYG0_9PHYC</name>
<protein>
    <submittedName>
        <fullName evidence="2">Uncharacterized protein</fullName>
    </submittedName>
</protein>
<evidence type="ECO:0000313" key="2">
    <source>
        <dbReference type="EMBL" id="QOR60462.1"/>
    </source>
</evidence>
<reference evidence="2" key="1">
    <citation type="submission" date="2019-02" db="EMBL/GenBank/DDBJ databases">
        <authorList>
            <person name="Bachy C."/>
            <person name="Yung C.-M."/>
            <person name="Roux S."/>
            <person name="Sullivan M.B."/>
            <person name="Worden A.Z."/>
        </authorList>
    </citation>
    <scope>NUCLEOTIDE SEQUENCE</scope>
    <source>
        <strain evidence="2">BII-V2</strain>
    </source>
</reference>
<feature type="region of interest" description="Disordered" evidence="1">
    <location>
        <begin position="21"/>
        <end position="58"/>
    </location>
</feature>
<evidence type="ECO:0000256" key="1">
    <source>
        <dbReference type="SAM" id="MobiDB-lite"/>
    </source>
</evidence>
<feature type="compositionally biased region" description="Acidic residues" evidence="1">
    <location>
        <begin position="29"/>
        <end position="39"/>
    </location>
</feature>
<sequence length="81" mass="9287">MSNSITPEGWSTDAEYFKLCDEESSSNYEETDDESDTESESNSSSGYNSSKESSRPKMLKGYLKNTKKYKKILFEETIFPE</sequence>
<dbReference type="EMBL" id="MK522038">
    <property type="protein sequence ID" value="QOR60462.1"/>
    <property type="molecule type" value="Genomic_DNA"/>
</dbReference>
<accession>A0A7S6NYG0</accession>
<feature type="compositionally biased region" description="Low complexity" evidence="1">
    <location>
        <begin position="40"/>
        <end position="51"/>
    </location>
</feature>
<proteinExistence type="predicted"/>
<organism evidence="2">
    <name type="scientific">Bathycoccus sp. RCC716 virus 2</name>
    <dbReference type="NCBI Taxonomy" id="2530039"/>
    <lineage>
        <taxon>Viruses</taxon>
        <taxon>Varidnaviria</taxon>
        <taxon>Bamfordvirae</taxon>
        <taxon>Nucleocytoviricota</taxon>
        <taxon>Megaviricetes</taxon>
        <taxon>Algavirales</taxon>
        <taxon>Phycodnaviridae</taxon>
        <taxon>Prasinovirus</taxon>
    </lineage>
</organism>